<keyword evidence="4 7" id="KW-0812">Transmembrane</keyword>
<evidence type="ECO:0000256" key="1">
    <source>
        <dbReference type="ARBA" id="ARBA00004141"/>
    </source>
</evidence>
<feature type="transmembrane region" description="Helical" evidence="7">
    <location>
        <begin position="112"/>
        <end position="132"/>
    </location>
</feature>
<evidence type="ECO:0000313" key="8">
    <source>
        <dbReference type="EMBL" id="CAI4010068.1"/>
    </source>
</evidence>
<feature type="transmembrane region" description="Helical" evidence="7">
    <location>
        <begin position="166"/>
        <end position="187"/>
    </location>
</feature>
<dbReference type="SUPFAM" id="SSF103481">
    <property type="entry name" value="Multidrug resistance efflux transporter EmrE"/>
    <property type="match status" value="1"/>
</dbReference>
<name>A0A9P1DK18_9DINO</name>
<sequence>MAAMAHSALTDEPMSRDLLDGLAPRHEGRNTRIFRFLAAAGMVIGQVSQNVALPVLSDTIGAAGGSPYFVVWLACLSFVVLFGGAIVIRFAMPGGLCSRDALMLSSDAQRDVWKIGFYNALNGMMVVFASPSSRTAPFLQAILGNFMIPITVLVRVWFLKAYPSKWEIVAAMIVVCGVFLSVGPTMVNGQDEAGNSVFWPMWFMCGFIPAAFMNVTEESALSKNQNARMGVFVFWLNFWQFVFVSFFFWVDVIPGYGMSSNLGEWAHHMQNGMSCFLFGETCGGKAFLWGMIFILAYMLSYVSTGFLLKFTSSATWQAVVVSLVGPLGILWWAGFDATPQFHWGPSWGKDKTFAVLGLAVMLPGIVFFKLAGKLAKI</sequence>
<evidence type="ECO:0000256" key="4">
    <source>
        <dbReference type="ARBA" id="ARBA00022692"/>
    </source>
</evidence>
<evidence type="ECO:0000256" key="6">
    <source>
        <dbReference type="ARBA" id="ARBA00023136"/>
    </source>
</evidence>
<evidence type="ECO:0000256" key="2">
    <source>
        <dbReference type="ARBA" id="ARBA00006690"/>
    </source>
</evidence>
<dbReference type="OrthoDB" id="264057at2759"/>
<protein>
    <submittedName>
        <fullName evidence="9">Crt-like 1</fullName>
    </submittedName>
</protein>
<dbReference type="EMBL" id="CAMXCT010004713">
    <property type="protein sequence ID" value="CAI4010068.1"/>
    <property type="molecule type" value="Genomic_DNA"/>
</dbReference>
<feature type="transmembrane region" description="Helical" evidence="7">
    <location>
        <begin position="229"/>
        <end position="250"/>
    </location>
</feature>
<gene>
    <name evidence="8" type="ORF">C1SCF055_LOCUS35379</name>
</gene>
<evidence type="ECO:0000313" key="9">
    <source>
        <dbReference type="EMBL" id="CAL4797380.1"/>
    </source>
</evidence>
<dbReference type="EMBL" id="CAMXCT020004713">
    <property type="protein sequence ID" value="CAL1163443.1"/>
    <property type="molecule type" value="Genomic_DNA"/>
</dbReference>
<reference evidence="8" key="1">
    <citation type="submission" date="2022-10" db="EMBL/GenBank/DDBJ databases">
        <authorList>
            <person name="Chen Y."/>
            <person name="Dougan E. K."/>
            <person name="Chan C."/>
            <person name="Rhodes N."/>
            <person name="Thang M."/>
        </authorList>
    </citation>
    <scope>NUCLEOTIDE SEQUENCE</scope>
</reference>
<organism evidence="8">
    <name type="scientific">Cladocopium goreaui</name>
    <dbReference type="NCBI Taxonomy" id="2562237"/>
    <lineage>
        <taxon>Eukaryota</taxon>
        <taxon>Sar</taxon>
        <taxon>Alveolata</taxon>
        <taxon>Dinophyceae</taxon>
        <taxon>Suessiales</taxon>
        <taxon>Symbiodiniaceae</taxon>
        <taxon>Cladocopium</taxon>
    </lineage>
</organism>
<feature type="transmembrane region" description="Helical" evidence="7">
    <location>
        <begin position="353"/>
        <end position="371"/>
    </location>
</feature>
<dbReference type="GO" id="GO:0016020">
    <property type="term" value="C:membrane"/>
    <property type="evidence" value="ECO:0007669"/>
    <property type="project" value="UniProtKB-SubCell"/>
</dbReference>
<evidence type="ECO:0000313" key="10">
    <source>
        <dbReference type="Proteomes" id="UP001152797"/>
    </source>
</evidence>
<evidence type="ECO:0000256" key="7">
    <source>
        <dbReference type="SAM" id="Phobius"/>
    </source>
</evidence>
<evidence type="ECO:0000256" key="5">
    <source>
        <dbReference type="ARBA" id="ARBA00022989"/>
    </source>
</evidence>
<comment type="subcellular location">
    <subcellularLocation>
        <location evidence="1">Membrane</location>
        <topology evidence="1">Multi-pass membrane protein</topology>
    </subcellularLocation>
</comment>
<feature type="transmembrane region" description="Helical" evidence="7">
    <location>
        <begin position="138"/>
        <end position="159"/>
    </location>
</feature>
<evidence type="ECO:0000256" key="3">
    <source>
        <dbReference type="ARBA" id="ARBA00022448"/>
    </source>
</evidence>
<keyword evidence="3" id="KW-0813">Transport</keyword>
<accession>A0A9P1DK18</accession>
<dbReference type="InterPro" id="IPR037185">
    <property type="entry name" value="EmrE-like"/>
</dbReference>
<comment type="similarity">
    <text evidence="2">Belongs to the CRT-like transporter family.</text>
</comment>
<dbReference type="PANTHER" id="PTHR31326">
    <property type="entry name" value="PROTEIN CLT2, CHLOROPLASTIC"/>
    <property type="match status" value="1"/>
</dbReference>
<keyword evidence="10" id="KW-1185">Reference proteome</keyword>
<dbReference type="InterPro" id="IPR013936">
    <property type="entry name" value="CRT-like"/>
</dbReference>
<feature type="transmembrane region" description="Helical" evidence="7">
    <location>
        <begin position="199"/>
        <end position="217"/>
    </location>
</feature>
<dbReference type="EMBL" id="CAMXCT030004713">
    <property type="protein sequence ID" value="CAL4797380.1"/>
    <property type="molecule type" value="Genomic_DNA"/>
</dbReference>
<keyword evidence="6 7" id="KW-0472">Membrane</keyword>
<reference evidence="9 10" key="2">
    <citation type="submission" date="2024-05" db="EMBL/GenBank/DDBJ databases">
        <authorList>
            <person name="Chen Y."/>
            <person name="Shah S."/>
            <person name="Dougan E. K."/>
            <person name="Thang M."/>
            <person name="Chan C."/>
        </authorList>
    </citation>
    <scope>NUCLEOTIDE SEQUENCE [LARGE SCALE GENOMIC DNA]</scope>
</reference>
<feature type="transmembrane region" description="Helical" evidence="7">
    <location>
        <begin position="33"/>
        <end position="56"/>
    </location>
</feature>
<keyword evidence="5 7" id="KW-1133">Transmembrane helix</keyword>
<dbReference type="Proteomes" id="UP001152797">
    <property type="component" value="Unassembled WGS sequence"/>
</dbReference>
<dbReference type="Pfam" id="PF08627">
    <property type="entry name" value="CRT-like"/>
    <property type="match status" value="1"/>
</dbReference>
<proteinExistence type="inferred from homology"/>
<feature type="transmembrane region" description="Helical" evidence="7">
    <location>
        <begin position="286"/>
        <end position="308"/>
    </location>
</feature>
<dbReference type="AlphaFoldDB" id="A0A9P1DK18"/>
<dbReference type="PANTHER" id="PTHR31326:SF1">
    <property type="entry name" value="PROTEIN CLT2, CHLOROPLASTIC"/>
    <property type="match status" value="1"/>
</dbReference>
<feature type="transmembrane region" description="Helical" evidence="7">
    <location>
        <begin position="68"/>
        <end position="91"/>
    </location>
</feature>
<feature type="transmembrane region" description="Helical" evidence="7">
    <location>
        <begin position="315"/>
        <end position="333"/>
    </location>
</feature>
<comment type="caution">
    <text evidence="8">The sequence shown here is derived from an EMBL/GenBank/DDBJ whole genome shotgun (WGS) entry which is preliminary data.</text>
</comment>